<keyword evidence="1" id="KW-1133">Transmembrane helix</keyword>
<proteinExistence type="predicted"/>
<keyword evidence="1" id="KW-0812">Transmembrane</keyword>
<feature type="transmembrane region" description="Helical" evidence="1">
    <location>
        <begin position="20"/>
        <end position="44"/>
    </location>
</feature>
<protein>
    <submittedName>
        <fullName evidence="2">DUF1622 domain-containing protein</fullName>
    </submittedName>
</protein>
<dbReference type="InterPro" id="IPR012427">
    <property type="entry name" value="DUF1622"/>
</dbReference>
<evidence type="ECO:0000313" key="3">
    <source>
        <dbReference type="Proteomes" id="UP001215956"/>
    </source>
</evidence>
<dbReference type="EMBL" id="JARFPL010000014">
    <property type="protein sequence ID" value="MDF0593121.1"/>
    <property type="molecule type" value="Genomic_DNA"/>
</dbReference>
<dbReference type="Pfam" id="PF07784">
    <property type="entry name" value="DUF1622"/>
    <property type="match status" value="1"/>
</dbReference>
<comment type="caution">
    <text evidence="2">The sequence shown here is derived from an EMBL/GenBank/DDBJ whole genome shotgun (WGS) entry which is preliminary data.</text>
</comment>
<gene>
    <name evidence="2" type="ORF">P0O24_05935</name>
</gene>
<name>A0ABT5XEQ8_9EURY</name>
<evidence type="ECO:0000256" key="1">
    <source>
        <dbReference type="SAM" id="Phobius"/>
    </source>
</evidence>
<dbReference type="PANTHER" id="PTHR38468">
    <property type="entry name" value="SLL0939 PROTEIN"/>
    <property type="match status" value="1"/>
</dbReference>
<dbReference type="Proteomes" id="UP001215956">
    <property type="component" value="Unassembled WGS sequence"/>
</dbReference>
<keyword evidence="3" id="KW-1185">Reference proteome</keyword>
<sequence>MMVMDDLLSSLPYWIEAVSLLLQVFGVAVIIVGIAAATFGYLIGKMGWRGSSDGISPLRIRIGKTLLLGLEILVAADIIKTVTVELNLVNLTSLGLLVVIRTMLSWTLVVEIEERWPWQKEKRD</sequence>
<feature type="transmembrane region" description="Helical" evidence="1">
    <location>
        <begin position="88"/>
        <end position="110"/>
    </location>
</feature>
<keyword evidence="1" id="KW-0472">Membrane</keyword>
<dbReference type="PANTHER" id="PTHR38468:SF1">
    <property type="entry name" value="SLL0939 PROTEIN"/>
    <property type="match status" value="1"/>
</dbReference>
<accession>A0ABT5XEQ8</accession>
<reference evidence="2 3" key="1">
    <citation type="submission" date="2023-03" db="EMBL/GenBank/DDBJ databases">
        <title>Whole genome sequencing of Methanotrichaceae archaeon M04Ac.</title>
        <authorList>
            <person name="Khomyakova M.A."/>
            <person name="Merkel A.Y."/>
            <person name="Slobodkin A.I."/>
        </authorList>
    </citation>
    <scope>NUCLEOTIDE SEQUENCE [LARGE SCALE GENOMIC DNA]</scope>
    <source>
        <strain evidence="2 3">M04Ac</strain>
    </source>
</reference>
<evidence type="ECO:0000313" key="2">
    <source>
        <dbReference type="EMBL" id="MDF0593121.1"/>
    </source>
</evidence>
<organism evidence="2 3">
    <name type="scientific">Candidatus Methanocrinis alkalitolerans</name>
    <dbReference type="NCBI Taxonomy" id="3033395"/>
    <lineage>
        <taxon>Archaea</taxon>
        <taxon>Methanobacteriati</taxon>
        <taxon>Methanobacteriota</taxon>
        <taxon>Stenosarchaea group</taxon>
        <taxon>Methanomicrobia</taxon>
        <taxon>Methanotrichales</taxon>
        <taxon>Methanotrichaceae</taxon>
        <taxon>Methanocrinis</taxon>
    </lineage>
</organism>